<dbReference type="InterPro" id="IPR000847">
    <property type="entry name" value="LysR_HTH_N"/>
</dbReference>
<dbReference type="SUPFAM" id="SSF46785">
    <property type="entry name" value="Winged helix' DNA-binding domain"/>
    <property type="match status" value="1"/>
</dbReference>
<sequence>MDELRSMAVFAAVIEHGSMNAAGRTLGMTASAVSQHIKRLEQQHQVALLHRTTRKLTLTEAGGVFYRSCAAMLAAANEASVQMAALRDEPVGELRIAAPSGFAGGVLGQALAPLLAANPGLSLRLFFQDEMIDLVQHRIDLALRAGNQPDSTLVARHLADWPFVLVAAPAYLAARGTPLQPGQLYQHDWIGLEQEHGLTPLRLQREGEVEMLRLRSRIASNSMLSARAFALDGLGVAMQPGPEVRSHLQSGLLVQLLPDWQAPALPVYAVTPRRDVLPAKVRHAIALLQQSMH</sequence>
<evidence type="ECO:0000259" key="5">
    <source>
        <dbReference type="PROSITE" id="PS50931"/>
    </source>
</evidence>
<keyword evidence="4" id="KW-0804">Transcription</keyword>
<reference evidence="6 7" key="1">
    <citation type="submission" date="2023-01" db="EMBL/GenBank/DDBJ databases">
        <title>Novel species of the genus Vogesella isolated from rivers.</title>
        <authorList>
            <person name="Lu H."/>
        </authorList>
    </citation>
    <scope>NUCLEOTIDE SEQUENCE [LARGE SCALE GENOMIC DNA]</scope>
    <source>
        <strain evidence="6 7">DC21W</strain>
    </source>
</reference>
<evidence type="ECO:0000256" key="1">
    <source>
        <dbReference type="ARBA" id="ARBA00009437"/>
    </source>
</evidence>
<feature type="domain" description="HTH lysR-type" evidence="5">
    <location>
        <begin position="1"/>
        <end position="59"/>
    </location>
</feature>
<gene>
    <name evidence="6" type="ORF">PQU95_11625</name>
</gene>
<dbReference type="RefSeq" id="WP_272752169.1">
    <property type="nucleotide sequence ID" value="NZ_JAQQLF010000013.1"/>
</dbReference>
<name>A0ABT5J065_9NEIS</name>
<dbReference type="EMBL" id="JAQQLF010000013">
    <property type="protein sequence ID" value="MDC7717861.1"/>
    <property type="molecule type" value="Genomic_DNA"/>
</dbReference>
<dbReference type="PANTHER" id="PTHR30537">
    <property type="entry name" value="HTH-TYPE TRANSCRIPTIONAL REGULATOR"/>
    <property type="match status" value="1"/>
</dbReference>
<keyword evidence="3" id="KW-0238">DNA-binding</keyword>
<dbReference type="Proteomes" id="UP001219956">
    <property type="component" value="Unassembled WGS sequence"/>
</dbReference>
<evidence type="ECO:0000256" key="4">
    <source>
        <dbReference type="ARBA" id="ARBA00023163"/>
    </source>
</evidence>
<proteinExistence type="inferred from homology"/>
<dbReference type="SUPFAM" id="SSF53850">
    <property type="entry name" value="Periplasmic binding protein-like II"/>
    <property type="match status" value="1"/>
</dbReference>
<dbReference type="PANTHER" id="PTHR30537:SF30">
    <property type="entry name" value="TRANSCRIPTIONAL REGULATOR-RELATED"/>
    <property type="match status" value="1"/>
</dbReference>
<evidence type="ECO:0000313" key="7">
    <source>
        <dbReference type="Proteomes" id="UP001219956"/>
    </source>
</evidence>
<keyword evidence="2" id="KW-0805">Transcription regulation</keyword>
<evidence type="ECO:0000313" key="6">
    <source>
        <dbReference type="EMBL" id="MDC7717861.1"/>
    </source>
</evidence>
<dbReference type="InterPro" id="IPR058163">
    <property type="entry name" value="LysR-type_TF_proteobact-type"/>
</dbReference>
<evidence type="ECO:0000256" key="2">
    <source>
        <dbReference type="ARBA" id="ARBA00023015"/>
    </source>
</evidence>
<keyword evidence="7" id="KW-1185">Reference proteome</keyword>
<protein>
    <submittedName>
        <fullName evidence="6">LysR family transcriptional regulator</fullName>
    </submittedName>
</protein>
<dbReference type="InterPro" id="IPR036390">
    <property type="entry name" value="WH_DNA-bd_sf"/>
</dbReference>
<dbReference type="PROSITE" id="PS50931">
    <property type="entry name" value="HTH_LYSR"/>
    <property type="match status" value="1"/>
</dbReference>
<accession>A0ABT5J065</accession>
<dbReference type="InterPro" id="IPR036388">
    <property type="entry name" value="WH-like_DNA-bd_sf"/>
</dbReference>
<dbReference type="CDD" id="cd08422">
    <property type="entry name" value="PBP2_CrgA_like"/>
    <property type="match status" value="1"/>
</dbReference>
<dbReference type="Gene3D" id="1.10.10.10">
    <property type="entry name" value="Winged helix-like DNA-binding domain superfamily/Winged helix DNA-binding domain"/>
    <property type="match status" value="1"/>
</dbReference>
<organism evidence="6 7">
    <name type="scientific">Vogesella aquatica</name>
    <dbReference type="NCBI Taxonomy" id="2984206"/>
    <lineage>
        <taxon>Bacteria</taxon>
        <taxon>Pseudomonadati</taxon>
        <taxon>Pseudomonadota</taxon>
        <taxon>Betaproteobacteria</taxon>
        <taxon>Neisseriales</taxon>
        <taxon>Chromobacteriaceae</taxon>
        <taxon>Vogesella</taxon>
    </lineage>
</organism>
<dbReference type="InterPro" id="IPR005119">
    <property type="entry name" value="LysR_subst-bd"/>
</dbReference>
<dbReference type="Pfam" id="PF00126">
    <property type="entry name" value="HTH_1"/>
    <property type="match status" value="1"/>
</dbReference>
<evidence type="ECO:0000256" key="3">
    <source>
        <dbReference type="ARBA" id="ARBA00023125"/>
    </source>
</evidence>
<dbReference type="Pfam" id="PF03466">
    <property type="entry name" value="LysR_substrate"/>
    <property type="match status" value="1"/>
</dbReference>
<comment type="similarity">
    <text evidence="1">Belongs to the LysR transcriptional regulatory family.</text>
</comment>
<dbReference type="Gene3D" id="3.40.190.290">
    <property type="match status" value="1"/>
</dbReference>
<comment type="caution">
    <text evidence="6">The sequence shown here is derived from an EMBL/GenBank/DDBJ whole genome shotgun (WGS) entry which is preliminary data.</text>
</comment>